<dbReference type="InterPro" id="IPR043737">
    <property type="entry name" value="DUF5682"/>
</dbReference>
<proteinExistence type="predicted"/>
<dbReference type="PANTHER" id="PTHR30634">
    <property type="entry name" value="OUTER MEMBRANE LOLAB LIPOPROTEIN INSERTION APPARATUS"/>
    <property type="match status" value="1"/>
</dbReference>
<comment type="caution">
    <text evidence="2">The sequence shown here is derived from an EMBL/GenBank/DDBJ whole genome shotgun (WGS) entry which is preliminary data.</text>
</comment>
<dbReference type="EMBL" id="JAVDYC010000001">
    <property type="protein sequence ID" value="MDR7323316.1"/>
    <property type="molecule type" value="Genomic_DNA"/>
</dbReference>
<dbReference type="Proteomes" id="UP001183629">
    <property type="component" value="Unassembled WGS sequence"/>
</dbReference>
<keyword evidence="3" id="KW-1185">Reference proteome</keyword>
<evidence type="ECO:0000313" key="3">
    <source>
        <dbReference type="Proteomes" id="UP001183629"/>
    </source>
</evidence>
<dbReference type="RefSeq" id="WP_310415002.1">
    <property type="nucleotide sequence ID" value="NZ_JAVDYC010000001.1"/>
</dbReference>
<sequence>MERHYGVRHHGPGSARALLRALDEQRPDLVLIEGPPEADDLVRWAADDGLVPPVALLGYVTDAPGTAAYWPFAVFSPEWQAIRWAVAHDVPVRFFDLPWAYRAATEPARTTEPASPVDSGPAAAAGPGTDPAPGADPAPGDGSAPGAGSDADAGSGPVPGPAHGRGPAPGSVPEPDSGSGPVPDPDGDGEPVRPVDPIGELAAAAGYDDPERWWEDVIEHRGMPAFEAIAEAMAAIRAESPDDPDDLVREAHMRTVLRAARRTHENIAVVCGAWHVPALTAKVPAGADAALLKGRKKAKVTFTWVPWTYGRLASWQGYGAGVRSPGWYHHLFTTEDEVITRWLVKAAGVLRDDGVPVSSAHVIESVRLAEALAVLRGRPLAGLDEVTEAARAVLCEGDELRLDLIGRRLVVSERLGEVPDDMPAVPLARDLAERQRALRLKPSPLEAELRLDLRKEIDLGRSRLLHRLRLLGVPWGEPADRGGGKGTFRETWQLRWQPEYAVALVEASGYGTTVLDAATARLVERARRSEVLAEVTALVEVAMLADLPDAYPPVLRALDTRAALDADVTHLMAAIPALARTLRYGDVRGTDLGALGTVTAALLGRVYAGLPSAVLSLSDEAAQHLRGYADAVHAAVGLLDDAGLRERWLDTLASLSGRDDLHGLLAGRFTRVLYEADRLDRAETRRRMGLVLTAGVPPAVAARWIEGFLAGGGLLLVHDAALLALVDEWLAALGPDAFTEALPLLRRTFGTFAAPERRAIGERVAGAADHGGGDDTRVDHDVAGSVLPTLGALLGREIGRREIESVGSTT</sequence>
<protein>
    <submittedName>
        <fullName evidence="2">Uncharacterized protein</fullName>
    </submittedName>
</protein>
<evidence type="ECO:0000313" key="2">
    <source>
        <dbReference type="EMBL" id="MDR7323316.1"/>
    </source>
</evidence>
<gene>
    <name evidence="2" type="ORF">J2S44_003566</name>
</gene>
<accession>A0AAE3ZQZ3</accession>
<evidence type="ECO:0000256" key="1">
    <source>
        <dbReference type="SAM" id="MobiDB-lite"/>
    </source>
</evidence>
<dbReference type="PANTHER" id="PTHR30634:SF14">
    <property type="match status" value="1"/>
</dbReference>
<feature type="compositionally biased region" description="Low complexity" evidence="1">
    <location>
        <begin position="107"/>
        <end position="181"/>
    </location>
</feature>
<dbReference type="Pfam" id="PF18934">
    <property type="entry name" value="DUF5682"/>
    <property type="match status" value="1"/>
</dbReference>
<organism evidence="2 3">
    <name type="scientific">Catenuloplanes niger</name>
    <dbReference type="NCBI Taxonomy" id="587534"/>
    <lineage>
        <taxon>Bacteria</taxon>
        <taxon>Bacillati</taxon>
        <taxon>Actinomycetota</taxon>
        <taxon>Actinomycetes</taxon>
        <taxon>Micromonosporales</taxon>
        <taxon>Micromonosporaceae</taxon>
        <taxon>Catenuloplanes</taxon>
    </lineage>
</organism>
<reference evidence="2 3" key="1">
    <citation type="submission" date="2023-07" db="EMBL/GenBank/DDBJ databases">
        <title>Sequencing the genomes of 1000 actinobacteria strains.</title>
        <authorList>
            <person name="Klenk H.-P."/>
        </authorList>
    </citation>
    <scope>NUCLEOTIDE SEQUENCE [LARGE SCALE GENOMIC DNA]</scope>
    <source>
        <strain evidence="2 3">DSM 44711</strain>
    </source>
</reference>
<name>A0AAE3ZQZ3_9ACTN</name>
<feature type="region of interest" description="Disordered" evidence="1">
    <location>
        <begin position="107"/>
        <end position="196"/>
    </location>
</feature>
<dbReference type="AlphaFoldDB" id="A0AAE3ZQZ3"/>
<dbReference type="InterPro" id="IPR050458">
    <property type="entry name" value="LolB"/>
</dbReference>